<dbReference type="EMBL" id="LSYV01000075">
    <property type="protein sequence ID" value="KXZ44068.1"/>
    <property type="molecule type" value="Genomic_DNA"/>
</dbReference>
<feature type="region of interest" description="Disordered" evidence="1">
    <location>
        <begin position="62"/>
        <end position="85"/>
    </location>
</feature>
<dbReference type="AlphaFoldDB" id="A0A150G2K2"/>
<sequence>MANPRRPAMRLMEVREAYLDEFHWDEVAELASRETREANTRLMRDAAMASLQASLSGVGGASVLSADEADGGVPPPAPQPPCGRA</sequence>
<evidence type="ECO:0000256" key="1">
    <source>
        <dbReference type="SAM" id="MobiDB-lite"/>
    </source>
</evidence>
<accession>A0A150G2K2</accession>
<protein>
    <submittedName>
        <fullName evidence="2">Uncharacterized protein</fullName>
    </submittedName>
</protein>
<name>A0A150G2K2_GONPE</name>
<dbReference type="InterPro" id="IPR038052">
    <property type="entry name" value="Chaperonin_RbcX_sf"/>
</dbReference>
<reference evidence="3" key="1">
    <citation type="journal article" date="2016" name="Nat. Commun.">
        <title>The Gonium pectorale genome demonstrates co-option of cell cycle regulation during the evolution of multicellularity.</title>
        <authorList>
            <person name="Hanschen E.R."/>
            <person name="Marriage T.N."/>
            <person name="Ferris P.J."/>
            <person name="Hamaji T."/>
            <person name="Toyoda A."/>
            <person name="Fujiyama A."/>
            <person name="Neme R."/>
            <person name="Noguchi H."/>
            <person name="Minakuchi Y."/>
            <person name="Suzuki M."/>
            <person name="Kawai-Toyooka H."/>
            <person name="Smith D.R."/>
            <person name="Sparks H."/>
            <person name="Anderson J."/>
            <person name="Bakaric R."/>
            <person name="Luria V."/>
            <person name="Karger A."/>
            <person name="Kirschner M.W."/>
            <person name="Durand P.M."/>
            <person name="Michod R.E."/>
            <person name="Nozaki H."/>
            <person name="Olson B.J."/>
        </authorList>
    </citation>
    <scope>NUCLEOTIDE SEQUENCE [LARGE SCALE GENOMIC DNA]</scope>
    <source>
        <strain evidence="3">NIES-2863</strain>
    </source>
</reference>
<dbReference type="Proteomes" id="UP000075714">
    <property type="component" value="Unassembled WGS sequence"/>
</dbReference>
<dbReference type="OrthoDB" id="513226at2759"/>
<gene>
    <name evidence="2" type="ORF">GPECTOR_74g682</name>
</gene>
<feature type="compositionally biased region" description="Pro residues" evidence="1">
    <location>
        <begin position="73"/>
        <end position="85"/>
    </location>
</feature>
<organism evidence="2 3">
    <name type="scientific">Gonium pectorale</name>
    <name type="common">Green alga</name>
    <dbReference type="NCBI Taxonomy" id="33097"/>
    <lineage>
        <taxon>Eukaryota</taxon>
        <taxon>Viridiplantae</taxon>
        <taxon>Chlorophyta</taxon>
        <taxon>core chlorophytes</taxon>
        <taxon>Chlorophyceae</taxon>
        <taxon>CS clade</taxon>
        <taxon>Chlamydomonadales</taxon>
        <taxon>Volvocaceae</taxon>
        <taxon>Gonium</taxon>
    </lineage>
</organism>
<comment type="caution">
    <text evidence="2">The sequence shown here is derived from an EMBL/GenBank/DDBJ whole genome shotgun (WGS) entry which is preliminary data.</text>
</comment>
<dbReference type="SUPFAM" id="SSF158615">
    <property type="entry name" value="RbcX-like"/>
    <property type="match status" value="1"/>
</dbReference>
<keyword evidence="3" id="KW-1185">Reference proteome</keyword>
<proteinExistence type="predicted"/>
<evidence type="ECO:0000313" key="3">
    <source>
        <dbReference type="Proteomes" id="UP000075714"/>
    </source>
</evidence>
<dbReference type="Gene3D" id="1.10.1200.210">
    <property type="entry name" value="Chaperonin-like RbcX"/>
    <property type="match status" value="1"/>
</dbReference>
<evidence type="ECO:0000313" key="2">
    <source>
        <dbReference type="EMBL" id="KXZ44068.1"/>
    </source>
</evidence>